<dbReference type="OrthoDB" id="127779at2759"/>
<accession>A0A8T1TJT0</accession>
<comment type="caution">
    <text evidence="1">The sequence shown here is derived from an EMBL/GenBank/DDBJ whole genome shotgun (WGS) entry which is preliminary data.</text>
</comment>
<sequence length="86" mass="9679">MVILCGDAKEAGLSVRPPFCYATTVYLNSFLFVDDVNVFVLRALCLLPRARVIISTEKFCPRHCTPCRNEFCAKWQLHRAISGQAS</sequence>
<name>A0A8T1TJT0_9STRA</name>
<dbReference type="Proteomes" id="UP000688947">
    <property type="component" value="Unassembled WGS sequence"/>
</dbReference>
<proteinExistence type="predicted"/>
<organism evidence="1 2">
    <name type="scientific">Phytophthora cactorum</name>
    <dbReference type="NCBI Taxonomy" id="29920"/>
    <lineage>
        <taxon>Eukaryota</taxon>
        <taxon>Sar</taxon>
        <taxon>Stramenopiles</taxon>
        <taxon>Oomycota</taxon>
        <taxon>Peronosporomycetes</taxon>
        <taxon>Peronosporales</taxon>
        <taxon>Peronosporaceae</taxon>
        <taxon>Phytophthora</taxon>
    </lineage>
</organism>
<dbReference type="AlphaFoldDB" id="A0A8T1TJT0"/>
<reference evidence="1" key="1">
    <citation type="submission" date="2021-01" db="EMBL/GenBank/DDBJ databases">
        <title>Phytophthora aleatoria, a newly-described species from Pinus radiata is distinct from Phytophthora cactorum isolates based on comparative genomics.</title>
        <authorList>
            <person name="Mcdougal R."/>
            <person name="Panda P."/>
            <person name="Williams N."/>
            <person name="Studholme D.J."/>
        </authorList>
    </citation>
    <scope>NUCLEOTIDE SEQUENCE</scope>
    <source>
        <strain evidence="1">NZFS 3830</strain>
    </source>
</reference>
<evidence type="ECO:0000313" key="2">
    <source>
        <dbReference type="Proteomes" id="UP000688947"/>
    </source>
</evidence>
<gene>
    <name evidence="1" type="ORF">JG687_00019432</name>
</gene>
<dbReference type="EMBL" id="JAENGZ010003302">
    <property type="protein sequence ID" value="KAG6941807.1"/>
    <property type="molecule type" value="Genomic_DNA"/>
</dbReference>
<evidence type="ECO:0000313" key="1">
    <source>
        <dbReference type="EMBL" id="KAG6941807.1"/>
    </source>
</evidence>
<protein>
    <submittedName>
        <fullName evidence="1">Uncharacterized protein</fullName>
    </submittedName>
</protein>